<keyword evidence="2" id="KW-1185">Reference proteome</keyword>
<gene>
    <name evidence="1" type="ORF">K6K41_16545</name>
</gene>
<reference evidence="1" key="1">
    <citation type="submission" date="2021-08" db="EMBL/GenBank/DDBJ databases">
        <authorList>
            <person name="Zhang H."/>
            <person name="Xu M."/>
            <person name="Yu Z."/>
            <person name="Yang L."/>
            <person name="Cai Y."/>
        </authorList>
    </citation>
    <scope>NUCLEOTIDE SEQUENCE</scope>
    <source>
        <strain evidence="1">CHL1</strain>
    </source>
</reference>
<evidence type="ECO:0000313" key="2">
    <source>
        <dbReference type="Proteomes" id="UP000825701"/>
    </source>
</evidence>
<dbReference type="AlphaFoldDB" id="A0A9E6RCQ7"/>
<dbReference type="RefSeq" id="WP_261401566.1">
    <property type="nucleotide sequence ID" value="NZ_CP081869.1"/>
</dbReference>
<evidence type="ECO:0000313" key="1">
    <source>
        <dbReference type="EMBL" id="QZN98625.1"/>
    </source>
</evidence>
<organism evidence="1 2">
    <name type="scientific">Chenggangzhangella methanolivorans</name>
    <dbReference type="NCBI Taxonomy" id="1437009"/>
    <lineage>
        <taxon>Bacteria</taxon>
        <taxon>Pseudomonadati</taxon>
        <taxon>Pseudomonadota</taxon>
        <taxon>Alphaproteobacteria</taxon>
        <taxon>Hyphomicrobiales</taxon>
        <taxon>Methylopilaceae</taxon>
        <taxon>Chenggangzhangella</taxon>
    </lineage>
</organism>
<dbReference type="Proteomes" id="UP000825701">
    <property type="component" value="Chromosome"/>
</dbReference>
<protein>
    <submittedName>
        <fullName evidence="1">Uncharacterized protein</fullName>
    </submittedName>
</protein>
<accession>A0A9E6RCQ7</accession>
<proteinExistence type="predicted"/>
<dbReference type="KEGG" id="cmet:K6K41_16545"/>
<dbReference type="EMBL" id="CP081869">
    <property type="protein sequence ID" value="QZN98625.1"/>
    <property type="molecule type" value="Genomic_DNA"/>
</dbReference>
<name>A0A9E6RCQ7_9HYPH</name>
<sequence length="56" mass="6340">MTAEEIEELRDIVAEYTATNPLLVPVFEAFERDLAEARKREAAIRLARRLSAPALI</sequence>